<evidence type="ECO:0000256" key="1">
    <source>
        <dbReference type="ARBA" id="ARBA00004651"/>
    </source>
</evidence>
<dbReference type="SUPFAM" id="SSF141868">
    <property type="entry name" value="EAL domain-like"/>
    <property type="match status" value="1"/>
</dbReference>
<evidence type="ECO:0000256" key="9">
    <source>
        <dbReference type="ARBA" id="ARBA00034290"/>
    </source>
</evidence>
<dbReference type="EC" id="3.1.4.52" evidence="2"/>
<accession>A0AAQ2Y389</accession>
<keyword evidence="7 10" id="KW-1133">Transmembrane helix</keyword>
<dbReference type="PANTHER" id="PTHR33121:SF80">
    <property type="entry name" value="CYCLIC DI-GMP PHOSPHODIESTERASE PDEL"/>
    <property type="match status" value="1"/>
</dbReference>
<evidence type="ECO:0000256" key="4">
    <source>
        <dbReference type="ARBA" id="ARBA00022636"/>
    </source>
</evidence>
<dbReference type="InterPro" id="IPR001633">
    <property type="entry name" value="EAL_dom"/>
</dbReference>
<gene>
    <name evidence="12" type="ORF">PUN50_25315</name>
</gene>
<feature type="domain" description="EAL" evidence="11">
    <location>
        <begin position="249"/>
        <end position="501"/>
    </location>
</feature>
<dbReference type="PANTHER" id="PTHR33121">
    <property type="entry name" value="CYCLIC DI-GMP PHOSPHODIESTERASE PDEF"/>
    <property type="match status" value="1"/>
</dbReference>
<sequence length="501" mass="56619">MLIASRTKRILLAFIVLILLISIGFVGVYQLSKSNLHREVRNSLEVGKSLMDKLVKNADVASQRALPYTKMECEQALPYLRDLVVTIPDVQMIALAKDNHVFCGSLVGKRDYIVPNYHFSGDKLFLVSSLPDKPNTPALIFKNETGNTGVGVSVSGYYLKNILSLTLKDLDTYLQVGEKWINKAGQISDQPLPVTIQVESKDYPYRLQVSLFHDDYMNYLLSHKRSTIFIIILFALSMSWLIFVATGQTPSMEDKLRQALANNEFVPYVQPYVDKTNKFVGFEVLVRWLSPKEGLIRPDLFIPLAEDSGLIIPMTKSLMHQVSNELVAFSQSLPPDFSVAFNISAKHCVNSELLEDSLEFLSSFPEKKVQLCLELTERELVRDTDEARALFHSLSEHDVSLAIDDFGTGHSSLSYLRQFRFDILKIDQSFVQMIGNDSVSAHIVENLLDLASRLGMKTIAEGVETAEQAEYLRSHNIDCLQGYYFAKPMPLKDFIQQLEQN</sequence>
<evidence type="ECO:0000313" key="13">
    <source>
        <dbReference type="Proteomes" id="UP001219537"/>
    </source>
</evidence>
<proteinExistence type="predicted"/>
<comment type="catalytic activity">
    <reaction evidence="9">
        <text>3',3'-c-di-GMP + H2O = 5'-phosphoguanylyl(3'-&gt;5')guanosine + H(+)</text>
        <dbReference type="Rhea" id="RHEA:24902"/>
        <dbReference type="ChEBI" id="CHEBI:15377"/>
        <dbReference type="ChEBI" id="CHEBI:15378"/>
        <dbReference type="ChEBI" id="CHEBI:58754"/>
        <dbReference type="ChEBI" id="CHEBI:58805"/>
        <dbReference type="EC" id="3.1.4.52"/>
    </reaction>
</comment>
<evidence type="ECO:0000256" key="2">
    <source>
        <dbReference type="ARBA" id="ARBA00012282"/>
    </source>
</evidence>
<dbReference type="RefSeq" id="WP_050910174.1">
    <property type="nucleotide sequence ID" value="NZ_CP117989.1"/>
</dbReference>
<feature type="transmembrane region" description="Helical" evidence="10">
    <location>
        <begin position="227"/>
        <end position="247"/>
    </location>
</feature>
<evidence type="ECO:0000259" key="11">
    <source>
        <dbReference type="PROSITE" id="PS50883"/>
    </source>
</evidence>
<keyword evidence="5 10" id="KW-0812">Transmembrane</keyword>
<comment type="subcellular location">
    <subcellularLocation>
        <location evidence="1">Cell membrane</location>
        <topology evidence="1">Multi-pass membrane protein</topology>
    </subcellularLocation>
</comment>
<dbReference type="FunFam" id="3.20.20.450:FF:000001">
    <property type="entry name" value="Cyclic di-GMP phosphodiesterase yahA"/>
    <property type="match status" value="1"/>
</dbReference>
<keyword evidence="3" id="KW-1003">Cell membrane</keyword>
<evidence type="ECO:0000256" key="7">
    <source>
        <dbReference type="ARBA" id="ARBA00022989"/>
    </source>
</evidence>
<dbReference type="PROSITE" id="PS50883">
    <property type="entry name" value="EAL"/>
    <property type="match status" value="1"/>
</dbReference>
<evidence type="ECO:0000256" key="6">
    <source>
        <dbReference type="ARBA" id="ARBA00022801"/>
    </source>
</evidence>
<dbReference type="InterPro" id="IPR024744">
    <property type="entry name" value="CSS-motif_dom"/>
</dbReference>
<keyword evidence="8 10" id="KW-0472">Membrane</keyword>
<protein>
    <recommendedName>
        <fullName evidence="2">cyclic-guanylate-specific phosphodiesterase</fullName>
        <ecNumber evidence="2">3.1.4.52</ecNumber>
    </recommendedName>
</protein>
<dbReference type="CDD" id="cd01948">
    <property type="entry name" value="EAL"/>
    <property type="match status" value="1"/>
</dbReference>
<feature type="transmembrane region" description="Helical" evidence="10">
    <location>
        <begin position="12"/>
        <end position="31"/>
    </location>
</feature>
<reference evidence="12" key="1">
    <citation type="submission" date="2023-02" db="EMBL/GenBank/DDBJ databases">
        <title>Isolation, identification, and genome analysis of Vibrio campbellii in the Penaeus vannamei larvae stage.</title>
        <authorList>
            <person name="Huang T."/>
            <person name="Zhang B."/>
        </authorList>
    </citation>
    <scope>NUCLEOTIDE SEQUENCE</scope>
    <source>
        <strain evidence="12">20220413_1</strain>
    </source>
</reference>
<evidence type="ECO:0000256" key="10">
    <source>
        <dbReference type="SAM" id="Phobius"/>
    </source>
</evidence>
<dbReference type="InterPro" id="IPR035919">
    <property type="entry name" value="EAL_sf"/>
</dbReference>
<evidence type="ECO:0000256" key="8">
    <source>
        <dbReference type="ARBA" id="ARBA00023136"/>
    </source>
</evidence>
<organism evidence="12 13">
    <name type="scientific">Vibrio campbellii</name>
    <dbReference type="NCBI Taxonomy" id="680"/>
    <lineage>
        <taxon>Bacteria</taxon>
        <taxon>Pseudomonadati</taxon>
        <taxon>Pseudomonadota</taxon>
        <taxon>Gammaproteobacteria</taxon>
        <taxon>Vibrionales</taxon>
        <taxon>Vibrionaceae</taxon>
        <taxon>Vibrio</taxon>
    </lineage>
</organism>
<keyword evidence="6" id="KW-0378">Hydrolase</keyword>
<dbReference type="Gene3D" id="3.20.20.450">
    <property type="entry name" value="EAL domain"/>
    <property type="match status" value="1"/>
</dbReference>
<dbReference type="AlphaFoldDB" id="A0AAQ2Y389"/>
<dbReference type="Pfam" id="PF12792">
    <property type="entry name" value="CSS-motif"/>
    <property type="match status" value="1"/>
</dbReference>
<dbReference type="Pfam" id="PF00563">
    <property type="entry name" value="EAL"/>
    <property type="match status" value="1"/>
</dbReference>
<evidence type="ECO:0000256" key="5">
    <source>
        <dbReference type="ARBA" id="ARBA00022692"/>
    </source>
</evidence>
<dbReference type="GO" id="GO:0005886">
    <property type="term" value="C:plasma membrane"/>
    <property type="evidence" value="ECO:0007669"/>
    <property type="project" value="UniProtKB-SubCell"/>
</dbReference>
<dbReference type="SMART" id="SM00052">
    <property type="entry name" value="EAL"/>
    <property type="match status" value="1"/>
</dbReference>
<dbReference type="Proteomes" id="UP001219537">
    <property type="component" value="Chromosome 2"/>
</dbReference>
<evidence type="ECO:0000313" key="12">
    <source>
        <dbReference type="EMBL" id="WDG11922.1"/>
    </source>
</evidence>
<evidence type="ECO:0000256" key="3">
    <source>
        <dbReference type="ARBA" id="ARBA00022475"/>
    </source>
</evidence>
<keyword evidence="4" id="KW-0973">c-di-GMP</keyword>
<dbReference type="EMBL" id="CP117989">
    <property type="protein sequence ID" value="WDG11922.1"/>
    <property type="molecule type" value="Genomic_DNA"/>
</dbReference>
<name>A0AAQ2Y389_9VIBR</name>
<dbReference type="InterPro" id="IPR050706">
    <property type="entry name" value="Cyclic-di-GMP_PDE-like"/>
</dbReference>
<dbReference type="GO" id="GO:0071111">
    <property type="term" value="F:cyclic-guanylate-specific phosphodiesterase activity"/>
    <property type="evidence" value="ECO:0007669"/>
    <property type="project" value="UniProtKB-EC"/>
</dbReference>